<dbReference type="SUPFAM" id="SSF82829">
    <property type="entry name" value="MesJ substrate recognition domain-like"/>
    <property type="match status" value="1"/>
</dbReference>
<dbReference type="Gene3D" id="1.20.59.20">
    <property type="match status" value="1"/>
</dbReference>
<dbReference type="SUPFAM" id="SSF52402">
    <property type="entry name" value="Adenine nucleotide alpha hydrolases-like"/>
    <property type="match status" value="1"/>
</dbReference>
<evidence type="ECO:0000256" key="1">
    <source>
        <dbReference type="ARBA" id="ARBA00004496"/>
    </source>
</evidence>
<proteinExistence type="inferred from homology"/>
<dbReference type="InterPro" id="IPR015262">
    <property type="entry name" value="tRNA_Ile_lys_synt_subst-bd"/>
</dbReference>
<evidence type="ECO:0000313" key="11">
    <source>
        <dbReference type="Proteomes" id="UP000198725"/>
    </source>
</evidence>
<keyword evidence="6 8" id="KW-0067">ATP-binding</keyword>
<evidence type="ECO:0000256" key="4">
    <source>
        <dbReference type="ARBA" id="ARBA00022694"/>
    </source>
</evidence>
<dbReference type="InterPro" id="IPR014729">
    <property type="entry name" value="Rossmann-like_a/b/a_fold"/>
</dbReference>
<organism evidence="10 11">
    <name type="scientific">Rhodanobacter glycinis</name>
    <dbReference type="NCBI Taxonomy" id="582702"/>
    <lineage>
        <taxon>Bacteria</taxon>
        <taxon>Pseudomonadati</taxon>
        <taxon>Pseudomonadota</taxon>
        <taxon>Gammaproteobacteria</taxon>
        <taxon>Lysobacterales</taxon>
        <taxon>Rhodanobacteraceae</taxon>
        <taxon>Rhodanobacter</taxon>
    </lineage>
</organism>
<dbReference type="InterPro" id="IPR011063">
    <property type="entry name" value="TilS/TtcA_N"/>
</dbReference>
<evidence type="ECO:0000256" key="2">
    <source>
        <dbReference type="ARBA" id="ARBA00022490"/>
    </source>
</evidence>
<comment type="function">
    <text evidence="8">Ligates lysine onto the cytidine present at position 34 of the AUA codon-specific tRNA(Ile) that contains the anticodon CAU, in an ATP-dependent manner. Cytidine is converted to lysidine, thus changing the amino acid specificity of the tRNA from methionine to isoleucine.</text>
</comment>
<dbReference type="InterPro" id="IPR012796">
    <property type="entry name" value="Lysidine-tRNA-synth_C"/>
</dbReference>
<dbReference type="HAMAP" id="MF_01161">
    <property type="entry name" value="tRNA_Ile_lys_synt"/>
    <property type="match status" value="1"/>
</dbReference>
<dbReference type="GO" id="GO:0005524">
    <property type="term" value="F:ATP binding"/>
    <property type="evidence" value="ECO:0007669"/>
    <property type="project" value="UniProtKB-UniRule"/>
</dbReference>
<evidence type="ECO:0000259" key="9">
    <source>
        <dbReference type="SMART" id="SM00977"/>
    </source>
</evidence>
<evidence type="ECO:0000256" key="3">
    <source>
        <dbReference type="ARBA" id="ARBA00022598"/>
    </source>
</evidence>
<dbReference type="PANTHER" id="PTHR43033:SF1">
    <property type="entry name" value="TRNA(ILE)-LYSIDINE SYNTHASE-RELATED"/>
    <property type="match status" value="1"/>
</dbReference>
<evidence type="ECO:0000256" key="5">
    <source>
        <dbReference type="ARBA" id="ARBA00022741"/>
    </source>
</evidence>
<dbReference type="NCBIfam" id="TIGR02433">
    <property type="entry name" value="lysidine_TilS_C"/>
    <property type="match status" value="1"/>
</dbReference>
<keyword evidence="5 8" id="KW-0547">Nucleotide-binding</keyword>
<name>A0A1I4DM20_9GAMM</name>
<evidence type="ECO:0000256" key="8">
    <source>
        <dbReference type="HAMAP-Rule" id="MF_01161"/>
    </source>
</evidence>
<dbReference type="InterPro" id="IPR012795">
    <property type="entry name" value="tRNA_Ile_lys_synt_N"/>
</dbReference>
<comment type="domain">
    <text evidence="8">The N-terminal region contains the highly conserved SGGXDS motif, predicted to be a P-loop motif involved in ATP binding.</text>
</comment>
<dbReference type="Gene3D" id="3.40.50.620">
    <property type="entry name" value="HUPs"/>
    <property type="match status" value="1"/>
</dbReference>
<comment type="catalytic activity">
    <reaction evidence="7 8">
        <text>cytidine(34) in tRNA(Ile2) + L-lysine + ATP = lysidine(34) in tRNA(Ile2) + AMP + diphosphate + H(+)</text>
        <dbReference type="Rhea" id="RHEA:43744"/>
        <dbReference type="Rhea" id="RHEA-COMP:10625"/>
        <dbReference type="Rhea" id="RHEA-COMP:10670"/>
        <dbReference type="ChEBI" id="CHEBI:15378"/>
        <dbReference type="ChEBI" id="CHEBI:30616"/>
        <dbReference type="ChEBI" id="CHEBI:32551"/>
        <dbReference type="ChEBI" id="CHEBI:33019"/>
        <dbReference type="ChEBI" id="CHEBI:82748"/>
        <dbReference type="ChEBI" id="CHEBI:83665"/>
        <dbReference type="ChEBI" id="CHEBI:456215"/>
        <dbReference type="EC" id="6.3.4.19"/>
    </reaction>
</comment>
<dbReference type="Pfam" id="PF09179">
    <property type="entry name" value="TilS"/>
    <property type="match status" value="1"/>
</dbReference>
<keyword evidence="11" id="KW-1185">Reference proteome</keyword>
<evidence type="ECO:0000313" key="10">
    <source>
        <dbReference type="EMBL" id="SFK94133.1"/>
    </source>
</evidence>
<dbReference type="GO" id="GO:0032267">
    <property type="term" value="F:tRNA(Ile)-lysidine synthase activity"/>
    <property type="evidence" value="ECO:0007669"/>
    <property type="project" value="UniProtKB-EC"/>
</dbReference>
<feature type="binding site" evidence="8">
    <location>
        <begin position="26"/>
        <end position="31"/>
    </location>
    <ligand>
        <name>ATP</name>
        <dbReference type="ChEBI" id="CHEBI:30616"/>
    </ligand>
</feature>
<feature type="domain" description="Lysidine-tRNA(Ile) synthetase C-terminal" evidence="9">
    <location>
        <begin position="356"/>
        <end position="429"/>
    </location>
</feature>
<comment type="similarity">
    <text evidence="8">Belongs to the tRNA(Ile)-lysidine synthase family.</text>
</comment>
<dbReference type="AlphaFoldDB" id="A0A1I4DM20"/>
<sequence length="433" mass="47681">MIPALLEHLAAALAGTPAVPLCVAFSGGPDSTALLHALAQLPVARERGLRALHVDHGLNADSRVWAEHCQRLCASLDMPCAVLRVQVETHRGEGLEAAARRARYAAFEQNLGEGEWLLLAHHRDDQAETVLLKLLRGAGPEGLGGMRERRALGKGQLWRPVLALSRAQLRAHVEAHGLPCIDDPSNADARLSRNYLRHDILPRLVAHWPQATDSILHSATLSQAAADTLRAQWLPAFTRLHDAGNGSLAMPDWLALPPALREPLLDHWLHRRGLPAPTAAQRQQIERQCQARPGRTPCISWAGAELRIWKARLWALPPQPPIDPAWHCEWRGEPLALPDGGLLRLSDPAARLPEPLHVRLRRGGEHLKPAGDAHTRELRDLFQQGELPPWQRLACPLLYADGELVAVADRWLSARGEALFSVAASRPEWRPGA</sequence>
<reference evidence="11" key="1">
    <citation type="submission" date="2016-10" db="EMBL/GenBank/DDBJ databases">
        <authorList>
            <person name="Varghese N."/>
            <person name="Submissions S."/>
        </authorList>
    </citation>
    <scope>NUCLEOTIDE SEQUENCE [LARGE SCALE GENOMIC DNA]</scope>
    <source>
        <strain evidence="11">MO64</strain>
    </source>
</reference>
<dbReference type="RefSeq" id="WP_092704007.1">
    <property type="nucleotide sequence ID" value="NZ_FOSR01000009.1"/>
</dbReference>
<keyword evidence="4 8" id="KW-0819">tRNA processing</keyword>
<dbReference type="SMART" id="SM00977">
    <property type="entry name" value="TilS_C"/>
    <property type="match status" value="1"/>
</dbReference>
<dbReference type="CDD" id="cd01992">
    <property type="entry name" value="TilS_N"/>
    <property type="match status" value="1"/>
</dbReference>
<keyword evidence="3 8" id="KW-0436">Ligase</keyword>
<protein>
    <recommendedName>
        <fullName evidence="8">tRNA(Ile)-lysidine synthase</fullName>
        <ecNumber evidence="8">6.3.4.19</ecNumber>
    </recommendedName>
    <alternativeName>
        <fullName evidence="8">tRNA(Ile)-2-lysyl-cytidine synthase</fullName>
    </alternativeName>
    <alternativeName>
        <fullName evidence="8">tRNA(Ile)-lysidine synthetase</fullName>
    </alternativeName>
</protein>
<dbReference type="InterPro" id="IPR012094">
    <property type="entry name" value="tRNA_Ile_lys_synt"/>
</dbReference>
<dbReference type="Proteomes" id="UP000198725">
    <property type="component" value="Unassembled WGS sequence"/>
</dbReference>
<dbReference type="EMBL" id="FOSR01000009">
    <property type="protein sequence ID" value="SFK94133.1"/>
    <property type="molecule type" value="Genomic_DNA"/>
</dbReference>
<dbReference type="NCBIfam" id="TIGR02432">
    <property type="entry name" value="lysidine_TilS_N"/>
    <property type="match status" value="1"/>
</dbReference>
<evidence type="ECO:0000256" key="7">
    <source>
        <dbReference type="ARBA" id="ARBA00048539"/>
    </source>
</evidence>
<gene>
    <name evidence="8" type="primary">tilS</name>
    <name evidence="10" type="ORF">SAMN05192579_109119</name>
</gene>
<dbReference type="Pfam" id="PF11734">
    <property type="entry name" value="TilS_C"/>
    <property type="match status" value="1"/>
</dbReference>
<dbReference type="PANTHER" id="PTHR43033">
    <property type="entry name" value="TRNA(ILE)-LYSIDINE SYNTHASE-RELATED"/>
    <property type="match status" value="1"/>
</dbReference>
<dbReference type="EC" id="6.3.4.19" evidence="8"/>
<dbReference type="GO" id="GO:0006400">
    <property type="term" value="P:tRNA modification"/>
    <property type="evidence" value="ECO:0007669"/>
    <property type="project" value="UniProtKB-UniRule"/>
</dbReference>
<dbReference type="GO" id="GO:0005737">
    <property type="term" value="C:cytoplasm"/>
    <property type="evidence" value="ECO:0007669"/>
    <property type="project" value="UniProtKB-SubCell"/>
</dbReference>
<comment type="subcellular location">
    <subcellularLocation>
        <location evidence="1 8">Cytoplasm</location>
    </subcellularLocation>
</comment>
<dbReference type="SUPFAM" id="SSF56037">
    <property type="entry name" value="PheT/TilS domain"/>
    <property type="match status" value="1"/>
</dbReference>
<accession>A0A1I4DM20</accession>
<dbReference type="Pfam" id="PF01171">
    <property type="entry name" value="ATP_bind_3"/>
    <property type="match status" value="1"/>
</dbReference>
<evidence type="ECO:0000256" key="6">
    <source>
        <dbReference type="ARBA" id="ARBA00022840"/>
    </source>
</evidence>
<keyword evidence="2 8" id="KW-0963">Cytoplasm</keyword>